<dbReference type="GO" id="GO:0022857">
    <property type="term" value="F:transmembrane transporter activity"/>
    <property type="evidence" value="ECO:0007669"/>
    <property type="project" value="TreeGrafter"/>
</dbReference>
<feature type="transmembrane region" description="Helical" evidence="1">
    <location>
        <begin position="662"/>
        <end position="683"/>
    </location>
</feature>
<feature type="transmembrane region" description="Helical" evidence="1">
    <location>
        <begin position="710"/>
        <end position="734"/>
    </location>
</feature>
<dbReference type="AlphaFoldDB" id="A0A0F9M864"/>
<reference evidence="3" key="1">
    <citation type="journal article" date="2015" name="Nature">
        <title>Complex archaea that bridge the gap between prokaryotes and eukaryotes.</title>
        <authorList>
            <person name="Spang A."/>
            <person name="Saw J.H."/>
            <person name="Jorgensen S.L."/>
            <person name="Zaremba-Niedzwiedzka K."/>
            <person name="Martijn J."/>
            <person name="Lind A.E."/>
            <person name="van Eijk R."/>
            <person name="Schleper C."/>
            <person name="Guy L."/>
            <person name="Ettema T.J."/>
        </authorList>
    </citation>
    <scope>NUCLEOTIDE SEQUENCE</scope>
</reference>
<name>A0A0F9M864_9ZZZZ</name>
<dbReference type="PANTHER" id="PTHR30572">
    <property type="entry name" value="MEMBRANE COMPONENT OF TRANSPORTER-RELATED"/>
    <property type="match status" value="1"/>
</dbReference>
<protein>
    <recommendedName>
        <fullName evidence="2">MacB-like periplasmic core domain-containing protein</fullName>
    </recommendedName>
</protein>
<evidence type="ECO:0000256" key="1">
    <source>
        <dbReference type="SAM" id="Phobius"/>
    </source>
</evidence>
<keyword evidence="1" id="KW-0472">Membrane</keyword>
<evidence type="ECO:0000313" key="3">
    <source>
        <dbReference type="EMBL" id="KKN01909.1"/>
    </source>
</evidence>
<dbReference type="Pfam" id="PF12704">
    <property type="entry name" value="MacB_PCD"/>
    <property type="match status" value="1"/>
</dbReference>
<evidence type="ECO:0000259" key="2">
    <source>
        <dbReference type="Pfam" id="PF12704"/>
    </source>
</evidence>
<sequence length="786" mass="88165">MLNLIIDLTFNWLKYAKQNTKLWLSCLLLSIPLCLILNISNIHSQFLSADYTAINNIHNIKQVYLSDTQNDLPVDEYIFDEITVLHQDLVGVFERSIDLSLKLSVNHGNEPVKVSFISGGYKQLGIIPALGSFNQLDFLKQGSALSAAISYSFWHTHFKGASDIIGKQLVVNHKSINIVAVMPKEFKSFKRAYEPKLVIPYSQLKRILPQESSLTPDTFTYILGSIKNKTLFLSFLNKHLQNEMFIFDNTKLKFSDGIGVNPTHFNKIIKRLNLLQLLYYILLLFSFIAFCAFYCAESIKKQQEETIRKLCGANNKHIFVQQVIDTVLTSLLLIIVMCALYPLSDRISAILLPSLNQLNSYFSLFTLAVFYIAIITFLSALSYFQRRWVHSSIGRGQSATTSEKVQVFSLLSLLTSLAITSVYISSLVIYSQINLNNKSMGFNADNILIASFSFPQSPSEAFNANNSAQQLIQQLNSLPIIEEVSLSSAPPLSDRSGFSAWYTVTGQAISSGKSASTASHRVSPHYFKTIGAKLISGQSVQWQQYQNIVVNSALWDQYFTGTELSQAYLLAQFDTGKVKHKVVGVVNDIYNEGADTPVQPTVYNVISALTGFETIIIRTHAPITQVENELQTAIKALSVNFNDLSLTPLSSLVKNEQAPRNALLIITVVCSSILLLSAFLYNYSSIKQLTAKSSTELALRRAMGARSYQICYLFLKLFFTAFVITHIVIIALFFTQHEKLQTFLFQQSVFDLNTILTVHLVILLTVICIIAIEIKKTLNNSWNNLT</sequence>
<dbReference type="InterPro" id="IPR025857">
    <property type="entry name" value="MacB_PCD"/>
</dbReference>
<feature type="transmembrane region" description="Helical" evidence="1">
    <location>
        <begin position="317"/>
        <end position="342"/>
    </location>
</feature>
<keyword evidence="1" id="KW-1133">Transmembrane helix</keyword>
<keyword evidence="1" id="KW-0812">Transmembrane</keyword>
<feature type="transmembrane region" description="Helical" evidence="1">
    <location>
        <begin position="405"/>
        <end position="430"/>
    </location>
</feature>
<accession>A0A0F9M864</accession>
<comment type="caution">
    <text evidence="3">The sequence shown here is derived from an EMBL/GenBank/DDBJ whole genome shotgun (WGS) entry which is preliminary data.</text>
</comment>
<dbReference type="GO" id="GO:0005886">
    <property type="term" value="C:plasma membrane"/>
    <property type="evidence" value="ECO:0007669"/>
    <property type="project" value="TreeGrafter"/>
</dbReference>
<feature type="transmembrane region" description="Helical" evidence="1">
    <location>
        <begin position="277"/>
        <end position="296"/>
    </location>
</feature>
<feature type="transmembrane region" description="Helical" evidence="1">
    <location>
        <begin position="754"/>
        <end position="772"/>
    </location>
</feature>
<dbReference type="InterPro" id="IPR050250">
    <property type="entry name" value="Macrolide_Exporter_MacB"/>
</dbReference>
<organism evidence="3">
    <name type="scientific">marine sediment metagenome</name>
    <dbReference type="NCBI Taxonomy" id="412755"/>
    <lineage>
        <taxon>unclassified sequences</taxon>
        <taxon>metagenomes</taxon>
        <taxon>ecological metagenomes</taxon>
    </lineage>
</organism>
<dbReference type="PANTHER" id="PTHR30572:SF4">
    <property type="entry name" value="ABC TRANSPORTER PERMEASE YTRF"/>
    <property type="match status" value="1"/>
</dbReference>
<gene>
    <name evidence="3" type="ORF">LCGC14_1123050</name>
</gene>
<proteinExistence type="predicted"/>
<feature type="transmembrane region" description="Helical" evidence="1">
    <location>
        <begin position="362"/>
        <end position="384"/>
    </location>
</feature>
<feature type="domain" description="MacB-like periplasmic core" evidence="2">
    <location>
        <begin position="98"/>
        <end position="210"/>
    </location>
</feature>
<dbReference type="EMBL" id="LAZR01005208">
    <property type="protein sequence ID" value="KKN01909.1"/>
    <property type="molecule type" value="Genomic_DNA"/>
</dbReference>